<dbReference type="InterPro" id="IPR010430">
    <property type="entry name" value="DUF1028"/>
</dbReference>
<sequence length="332" mass="35980">MKLSSVAITAFVILVGASSTNATFSIAAVDQSTGAMGGAGCSCIYNLPQYPPMPFTLYEALYHPVPGKGVFVTQAQPPKSPHAVYKAATKSLKNDAEPKDIISKITSDSVDPGEFFNTGLPNKGVRQYGIVDLKGRADGYTGDEIGDLNVLDGFNSTSVQVYTEKHYSPNANVGPGKNYAYVAQGNIVSLNTVQTMASAFERDDGCDLAGRLFNALNAVDEANKKANATGTTEDNNFEGDVRCEEMNGYPGYQAFVHVDFKDGSAMHLEWIVEFNDWSNKQGIEANNTINPFDKLNEQYKAWRADHDCPPTSGKVRRRASVGSDLGKPWFGW</sequence>
<dbReference type="InterPro" id="IPR029055">
    <property type="entry name" value="Ntn_hydrolases_N"/>
</dbReference>
<accession>A0A9N8EW18</accession>
<dbReference type="Gene3D" id="3.60.20.10">
    <property type="entry name" value="Glutamine Phosphoribosylpyrophosphate, subunit 1, domain 1"/>
    <property type="match status" value="1"/>
</dbReference>
<comment type="caution">
    <text evidence="2">The sequence shown here is derived from an EMBL/GenBank/DDBJ whole genome shotgun (WGS) entry which is preliminary data.</text>
</comment>
<dbReference type="AlphaFoldDB" id="A0A9N8EW18"/>
<dbReference type="Pfam" id="PF06267">
    <property type="entry name" value="DUF1028"/>
    <property type="match status" value="1"/>
</dbReference>
<keyword evidence="1" id="KW-0732">Signal</keyword>
<evidence type="ECO:0000313" key="2">
    <source>
        <dbReference type="EMBL" id="CAB9525770.1"/>
    </source>
</evidence>
<keyword evidence="3" id="KW-1185">Reference proteome</keyword>
<feature type="signal peptide" evidence="1">
    <location>
        <begin position="1"/>
        <end position="22"/>
    </location>
</feature>
<organism evidence="2 3">
    <name type="scientific">Seminavis robusta</name>
    <dbReference type="NCBI Taxonomy" id="568900"/>
    <lineage>
        <taxon>Eukaryota</taxon>
        <taxon>Sar</taxon>
        <taxon>Stramenopiles</taxon>
        <taxon>Ochrophyta</taxon>
        <taxon>Bacillariophyta</taxon>
        <taxon>Bacillariophyceae</taxon>
        <taxon>Bacillariophycidae</taxon>
        <taxon>Naviculales</taxon>
        <taxon>Naviculaceae</taxon>
        <taxon>Seminavis</taxon>
    </lineage>
</organism>
<protein>
    <submittedName>
        <fullName evidence="2">Uncharacterized protein</fullName>
    </submittedName>
</protein>
<dbReference type="Proteomes" id="UP001153069">
    <property type="component" value="Unassembled WGS sequence"/>
</dbReference>
<dbReference type="EMBL" id="CAICTM010001722">
    <property type="protein sequence ID" value="CAB9525770.1"/>
    <property type="molecule type" value="Genomic_DNA"/>
</dbReference>
<name>A0A9N8EW18_9STRA</name>
<feature type="chain" id="PRO_5040232628" evidence="1">
    <location>
        <begin position="23"/>
        <end position="332"/>
    </location>
</feature>
<evidence type="ECO:0000313" key="3">
    <source>
        <dbReference type="Proteomes" id="UP001153069"/>
    </source>
</evidence>
<proteinExistence type="predicted"/>
<reference evidence="2" key="1">
    <citation type="submission" date="2020-06" db="EMBL/GenBank/DDBJ databases">
        <authorList>
            <consortium name="Plant Systems Biology data submission"/>
        </authorList>
    </citation>
    <scope>NUCLEOTIDE SEQUENCE</scope>
    <source>
        <strain evidence="2">D6</strain>
    </source>
</reference>
<dbReference type="SUPFAM" id="SSF56235">
    <property type="entry name" value="N-terminal nucleophile aminohydrolases (Ntn hydrolases)"/>
    <property type="match status" value="1"/>
</dbReference>
<evidence type="ECO:0000256" key="1">
    <source>
        <dbReference type="SAM" id="SignalP"/>
    </source>
</evidence>
<gene>
    <name evidence="2" type="ORF">SEMRO_1724_G293700.1</name>
</gene>